<feature type="region of interest" description="Disordered" evidence="1">
    <location>
        <begin position="178"/>
        <end position="200"/>
    </location>
</feature>
<reference evidence="3 4" key="1">
    <citation type="journal article" date="2018" name="Front. Microbiol.">
        <title>Genome-Based Analysis Reveals the Taxonomy and Diversity of the Family Idiomarinaceae.</title>
        <authorList>
            <person name="Liu Y."/>
            <person name="Lai Q."/>
            <person name="Shao Z."/>
        </authorList>
    </citation>
    <scope>NUCLEOTIDE SEQUENCE [LARGE SCALE GENOMIC DNA]</scope>
    <source>
        <strain evidence="3 4">CF12-14</strain>
    </source>
</reference>
<comment type="caution">
    <text evidence="3">The sequence shown here is derived from an EMBL/GenBank/DDBJ whole genome shotgun (WGS) entry which is preliminary data.</text>
</comment>
<feature type="signal peptide" evidence="2">
    <location>
        <begin position="1"/>
        <end position="20"/>
    </location>
</feature>
<protein>
    <recommendedName>
        <fullName evidence="5">Secreted protein</fullName>
    </recommendedName>
</protein>
<sequence>MKLSAVAAATGLVLSACTSADPDPQDVFFDTLLAHCGNSYAGAVTIGDEALDADWIAADIVIEVKECSDQRIRIPLHVGDDHSRTWIISRTENGLELKHDHRERDGSHDPMTMYGGETFSPGTPYSQSFPADEYSKQLFAELGATASIGNTWWVKFPDQNTLRYRLVRDDREFQVDVDLSQTVETPPAPWGWEDNYQYRD</sequence>
<gene>
    <name evidence="3" type="ORF">CWE07_03780</name>
</gene>
<evidence type="ECO:0008006" key="5">
    <source>
        <dbReference type="Google" id="ProtNLM"/>
    </source>
</evidence>
<evidence type="ECO:0000313" key="4">
    <source>
        <dbReference type="Proteomes" id="UP000287865"/>
    </source>
</evidence>
<keyword evidence="2" id="KW-0732">Signal</keyword>
<feature type="chain" id="PRO_5046641965" description="Secreted protein" evidence="2">
    <location>
        <begin position="21"/>
        <end position="200"/>
    </location>
</feature>
<keyword evidence="4" id="KW-1185">Reference proteome</keyword>
<dbReference type="PROSITE" id="PS51257">
    <property type="entry name" value="PROKAR_LIPOPROTEIN"/>
    <property type="match status" value="1"/>
</dbReference>
<dbReference type="EMBL" id="PIPK01000002">
    <property type="protein sequence ID" value="RUO27850.1"/>
    <property type="molecule type" value="Genomic_DNA"/>
</dbReference>
<proteinExistence type="predicted"/>
<organism evidence="3 4">
    <name type="scientific">Aliidiomarina maris</name>
    <dbReference type="NCBI Taxonomy" id="531312"/>
    <lineage>
        <taxon>Bacteria</taxon>
        <taxon>Pseudomonadati</taxon>
        <taxon>Pseudomonadota</taxon>
        <taxon>Gammaproteobacteria</taxon>
        <taxon>Alteromonadales</taxon>
        <taxon>Idiomarinaceae</taxon>
        <taxon>Aliidiomarina</taxon>
    </lineage>
</organism>
<evidence type="ECO:0000313" key="3">
    <source>
        <dbReference type="EMBL" id="RUO27850.1"/>
    </source>
</evidence>
<evidence type="ECO:0000256" key="1">
    <source>
        <dbReference type="SAM" id="MobiDB-lite"/>
    </source>
</evidence>
<dbReference type="Proteomes" id="UP000287865">
    <property type="component" value="Unassembled WGS sequence"/>
</dbReference>
<evidence type="ECO:0000256" key="2">
    <source>
        <dbReference type="SAM" id="SignalP"/>
    </source>
</evidence>
<accession>A0ABY0BV27</accession>
<name>A0ABY0BV27_9GAMM</name>